<comment type="subcellular location">
    <subcellularLocation>
        <location evidence="3 10">Secreted</location>
    </subcellularLocation>
</comment>
<evidence type="ECO:0000256" key="2">
    <source>
        <dbReference type="ARBA" id="ARBA00001913"/>
    </source>
</evidence>
<reference evidence="11" key="1">
    <citation type="journal article" date="2020" name="Stud. Mycol.">
        <title>101 Dothideomycetes genomes: a test case for predicting lifestyles and emergence of pathogens.</title>
        <authorList>
            <person name="Haridas S."/>
            <person name="Albert R."/>
            <person name="Binder M."/>
            <person name="Bloem J."/>
            <person name="Labutti K."/>
            <person name="Salamov A."/>
            <person name="Andreopoulos B."/>
            <person name="Baker S."/>
            <person name="Barry K."/>
            <person name="Bills G."/>
            <person name="Bluhm B."/>
            <person name="Cannon C."/>
            <person name="Castanera R."/>
            <person name="Culley D."/>
            <person name="Daum C."/>
            <person name="Ezra D."/>
            <person name="Gonzalez J."/>
            <person name="Henrissat B."/>
            <person name="Kuo A."/>
            <person name="Liang C."/>
            <person name="Lipzen A."/>
            <person name="Lutzoni F."/>
            <person name="Magnuson J."/>
            <person name="Mondo S."/>
            <person name="Nolan M."/>
            <person name="Ohm R."/>
            <person name="Pangilinan J."/>
            <person name="Park H.-J."/>
            <person name="Ramirez L."/>
            <person name="Alfaro M."/>
            <person name="Sun H."/>
            <person name="Tritt A."/>
            <person name="Yoshinaga Y."/>
            <person name="Zwiers L.-H."/>
            <person name="Turgeon B."/>
            <person name="Goodwin S."/>
            <person name="Spatafora J."/>
            <person name="Crous P."/>
            <person name="Grigoriev I."/>
        </authorList>
    </citation>
    <scope>NUCLEOTIDE SEQUENCE</scope>
    <source>
        <strain evidence="11">CBS 262.69</strain>
    </source>
</reference>
<keyword evidence="6 10" id="KW-0732">Signal</keyword>
<gene>
    <name evidence="11" type="ORF">EJ06DRAFT_509525</name>
</gene>
<evidence type="ECO:0000256" key="8">
    <source>
        <dbReference type="ARBA" id="ARBA00023239"/>
    </source>
</evidence>
<dbReference type="AlphaFoldDB" id="A0A6G1HXW1"/>
<feature type="chain" id="PRO_5026371940" description="Pectate lyase" evidence="10">
    <location>
        <begin position="22"/>
        <end position="285"/>
    </location>
</feature>
<evidence type="ECO:0000256" key="4">
    <source>
        <dbReference type="ARBA" id="ARBA00006463"/>
    </source>
</evidence>
<keyword evidence="8 10" id="KW-0456">Lyase</keyword>
<dbReference type="SUPFAM" id="SSF51126">
    <property type="entry name" value="Pectin lyase-like"/>
    <property type="match status" value="1"/>
</dbReference>
<evidence type="ECO:0000256" key="3">
    <source>
        <dbReference type="ARBA" id="ARBA00004613"/>
    </source>
</evidence>
<evidence type="ECO:0000256" key="6">
    <source>
        <dbReference type="ARBA" id="ARBA00022729"/>
    </source>
</evidence>
<proteinExistence type="inferred from homology"/>
<keyword evidence="5 10" id="KW-0964">Secreted</keyword>
<feature type="signal peptide" evidence="10">
    <location>
        <begin position="1"/>
        <end position="21"/>
    </location>
</feature>
<comment type="cofactor">
    <cofactor evidence="2 10">
        <name>Ca(2+)</name>
        <dbReference type="ChEBI" id="CHEBI:29108"/>
    </cofactor>
</comment>
<comment type="similarity">
    <text evidence="4 10">Belongs to the polysaccharide lyase 3 family.</text>
</comment>
<evidence type="ECO:0000256" key="10">
    <source>
        <dbReference type="RuleBase" id="RU367009"/>
    </source>
</evidence>
<evidence type="ECO:0000313" key="12">
    <source>
        <dbReference type="Proteomes" id="UP000799640"/>
    </source>
</evidence>
<dbReference type="PANTHER" id="PTHR33407">
    <property type="entry name" value="PECTATE LYASE F-RELATED"/>
    <property type="match status" value="1"/>
</dbReference>
<dbReference type="EC" id="4.2.2.2" evidence="10"/>
<evidence type="ECO:0000256" key="5">
    <source>
        <dbReference type="ARBA" id="ARBA00022525"/>
    </source>
</evidence>
<organism evidence="11 12">
    <name type="scientific">Trichodelitschia bisporula</name>
    <dbReference type="NCBI Taxonomy" id="703511"/>
    <lineage>
        <taxon>Eukaryota</taxon>
        <taxon>Fungi</taxon>
        <taxon>Dikarya</taxon>
        <taxon>Ascomycota</taxon>
        <taxon>Pezizomycotina</taxon>
        <taxon>Dothideomycetes</taxon>
        <taxon>Dothideomycetes incertae sedis</taxon>
        <taxon>Phaeotrichales</taxon>
        <taxon>Phaeotrichaceae</taxon>
        <taxon>Trichodelitschia</taxon>
    </lineage>
</organism>
<sequence length="285" mass="30458">MGIITPIWFLAWLALSPSAQAAVINVGTQFDNFSEDFNLAPSRVIRNVDATRALLAENGTTLHIVFPKPAGNVNLSAVKHIAAGGHFDGGMKLYDRSPSTCKQQKEGGDKDAIFLLENGATLSNILIGPNNGEGVHCLGTCTLRNVWWMDVCEDAATFKQKSGVSTVTGGGARKASDKVFQHNGGGTLKIHNFYAQDIGKLYRSCGNCKQQSKRSVDIENVVVHKGKVGVGINGNLGDHAMIKNSCFKGSDICWLFKGVTSGEPSRTAKAPDGKVCQTQAMKESC</sequence>
<keyword evidence="12" id="KW-1185">Reference proteome</keyword>
<dbReference type="Proteomes" id="UP000799640">
    <property type="component" value="Unassembled WGS sequence"/>
</dbReference>
<dbReference type="PANTHER" id="PTHR33407:SF9">
    <property type="entry name" value="PECTATE LYASE F-RELATED"/>
    <property type="match status" value="1"/>
</dbReference>
<dbReference type="Pfam" id="PF03211">
    <property type="entry name" value="Pectate_lyase"/>
    <property type="match status" value="1"/>
</dbReference>
<evidence type="ECO:0000256" key="7">
    <source>
        <dbReference type="ARBA" id="ARBA00022837"/>
    </source>
</evidence>
<comment type="function">
    <text evidence="9 10">Pectinolytic enzyme consist of four classes of enzymes: pectin lyase, polygalacturonase, pectin methylesterase and rhamnogalacturonase. Among pectinolytic enzymes, pectin lyase is the most important in depolymerization of pectin, since it cleaves internal glycosidic bonds of highly methylated pectins. Favors pectate, the anion, over pectin, the methyl ester.</text>
</comment>
<dbReference type="InterPro" id="IPR004898">
    <property type="entry name" value="Pectate_lyase_PlyH/PlyE-like"/>
</dbReference>
<dbReference type="EMBL" id="ML996694">
    <property type="protein sequence ID" value="KAF2400706.1"/>
    <property type="molecule type" value="Genomic_DNA"/>
</dbReference>
<accession>A0A6G1HXW1</accession>
<keyword evidence="7 10" id="KW-0106">Calcium</keyword>
<comment type="catalytic activity">
    <reaction evidence="1 10">
        <text>Eliminative cleavage of (1-&gt;4)-alpha-D-galacturonan to give oligosaccharides with 4-deoxy-alpha-D-galact-4-enuronosyl groups at their non-reducing ends.</text>
        <dbReference type="EC" id="4.2.2.2"/>
    </reaction>
</comment>
<dbReference type="GO" id="GO:0045490">
    <property type="term" value="P:pectin catabolic process"/>
    <property type="evidence" value="ECO:0007669"/>
    <property type="project" value="TreeGrafter"/>
</dbReference>
<evidence type="ECO:0000256" key="1">
    <source>
        <dbReference type="ARBA" id="ARBA00000695"/>
    </source>
</evidence>
<dbReference type="Gene3D" id="2.160.20.10">
    <property type="entry name" value="Single-stranded right-handed beta-helix, Pectin lyase-like"/>
    <property type="match status" value="1"/>
</dbReference>
<dbReference type="InterPro" id="IPR011050">
    <property type="entry name" value="Pectin_lyase_fold/virulence"/>
</dbReference>
<dbReference type="GO" id="GO:0005576">
    <property type="term" value="C:extracellular region"/>
    <property type="evidence" value="ECO:0007669"/>
    <property type="project" value="UniProtKB-SubCell"/>
</dbReference>
<dbReference type="InterPro" id="IPR012334">
    <property type="entry name" value="Pectin_lyas_fold"/>
</dbReference>
<evidence type="ECO:0000313" key="11">
    <source>
        <dbReference type="EMBL" id="KAF2400706.1"/>
    </source>
</evidence>
<protein>
    <recommendedName>
        <fullName evidence="10">Pectate lyase</fullName>
        <ecNumber evidence="10">4.2.2.2</ecNumber>
    </recommendedName>
</protein>
<evidence type="ECO:0000256" key="9">
    <source>
        <dbReference type="ARBA" id="ARBA00025679"/>
    </source>
</evidence>
<dbReference type="OrthoDB" id="441042at2759"/>
<dbReference type="GO" id="GO:0030570">
    <property type="term" value="F:pectate lyase activity"/>
    <property type="evidence" value="ECO:0007669"/>
    <property type="project" value="UniProtKB-UniRule"/>
</dbReference>
<name>A0A6G1HXW1_9PEZI</name>